<dbReference type="Proteomes" id="UP001303946">
    <property type="component" value="Chromosome"/>
</dbReference>
<dbReference type="RefSeq" id="WP_316700440.1">
    <property type="nucleotide sequence ID" value="NZ_CP136336.1"/>
</dbReference>
<keyword evidence="1" id="KW-1133">Transmembrane helix</keyword>
<feature type="transmembrane region" description="Helical" evidence="1">
    <location>
        <begin position="156"/>
        <end position="173"/>
    </location>
</feature>
<keyword evidence="4" id="KW-1185">Reference proteome</keyword>
<dbReference type="Pfam" id="PF02517">
    <property type="entry name" value="Rce1-like"/>
    <property type="match status" value="1"/>
</dbReference>
<dbReference type="PANTHER" id="PTHR43592:SF15">
    <property type="entry name" value="CAAX AMINO TERMINAL PROTEASE FAMILY PROTEIN"/>
    <property type="match status" value="1"/>
</dbReference>
<feature type="transmembrane region" description="Helical" evidence="1">
    <location>
        <begin position="20"/>
        <end position="44"/>
    </location>
</feature>
<dbReference type="PANTHER" id="PTHR43592">
    <property type="entry name" value="CAAX AMINO TERMINAL PROTEASE"/>
    <property type="match status" value="1"/>
</dbReference>
<feature type="transmembrane region" description="Helical" evidence="1">
    <location>
        <begin position="56"/>
        <end position="81"/>
    </location>
</feature>
<feature type="domain" description="CAAX prenyl protease 2/Lysostaphin resistance protein A-like" evidence="2">
    <location>
        <begin position="105"/>
        <end position="191"/>
    </location>
</feature>
<feature type="transmembrane region" description="Helical" evidence="1">
    <location>
        <begin position="101"/>
        <end position="119"/>
    </location>
</feature>
<reference evidence="3 4" key="1">
    <citation type="submission" date="2023-10" db="EMBL/GenBank/DDBJ databases">
        <title>Bacteria for the degradation of biodegradable plastic PBAT(Polybutylene adipate terephthalate).</title>
        <authorList>
            <person name="Weon H.-Y."/>
            <person name="Yeon J."/>
        </authorList>
    </citation>
    <scope>NUCLEOTIDE SEQUENCE [LARGE SCALE GENOMIC DNA]</scope>
    <source>
        <strain evidence="3 4">SBD 7-3</strain>
    </source>
</reference>
<evidence type="ECO:0000313" key="3">
    <source>
        <dbReference type="EMBL" id="WOB07785.1"/>
    </source>
</evidence>
<accession>A0ABZ0CXN1</accession>
<feature type="transmembrane region" description="Helical" evidence="1">
    <location>
        <begin position="180"/>
        <end position="200"/>
    </location>
</feature>
<protein>
    <submittedName>
        <fullName evidence="3">CPBP family intramembrane glutamic endopeptidase</fullName>
        <ecNumber evidence="3">3.4.-.-</ecNumber>
    </submittedName>
</protein>
<sequence length="234" mass="25175">MIGAAFYDARHTLGLSHEQVATLTMLLSNGVIVAVVTQLLGIGYRELLHPGKASMPATFFLLVPPILLLLPLVVLLDVALIDALEFMLPVSSWEQEAFSGMTALTLPAVIATCVLAPLFEEMLFRGILLRAFLELYPRGVAIGYSALYFGAAHLNVYQFFLAFFLGLLLGWLYERSRSLIPCIALHAAVNTAVVLTGGVDLSATPWLAWLLSAAAALAGAIALRSLLPTDHASR</sequence>
<dbReference type="InterPro" id="IPR003675">
    <property type="entry name" value="Rce1/LyrA-like_dom"/>
</dbReference>
<evidence type="ECO:0000259" key="2">
    <source>
        <dbReference type="Pfam" id="PF02517"/>
    </source>
</evidence>
<keyword evidence="3" id="KW-0378">Hydrolase</keyword>
<proteinExistence type="predicted"/>
<evidence type="ECO:0000313" key="4">
    <source>
        <dbReference type="Proteomes" id="UP001303946"/>
    </source>
</evidence>
<gene>
    <name evidence="3" type="ORF">RXV79_23115</name>
</gene>
<name>A0ABZ0CXN1_9BURK</name>
<dbReference type="EC" id="3.4.-.-" evidence="3"/>
<dbReference type="GO" id="GO:0016787">
    <property type="term" value="F:hydrolase activity"/>
    <property type="evidence" value="ECO:0007669"/>
    <property type="project" value="UniProtKB-KW"/>
</dbReference>
<keyword evidence="1" id="KW-0812">Transmembrane</keyword>
<evidence type="ECO:0000256" key="1">
    <source>
        <dbReference type="SAM" id="Phobius"/>
    </source>
</evidence>
<feature type="transmembrane region" description="Helical" evidence="1">
    <location>
        <begin position="206"/>
        <end position="227"/>
    </location>
</feature>
<organism evidence="3 4">
    <name type="scientific">Piscinibacter gummiphilus</name>
    <dbReference type="NCBI Taxonomy" id="946333"/>
    <lineage>
        <taxon>Bacteria</taxon>
        <taxon>Pseudomonadati</taxon>
        <taxon>Pseudomonadota</taxon>
        <taxon>Betaproteobacteria</taxon>
        <taxon>Burkholderiales</taxon>
        <taxon>Sphaerotilaceae</taxon>
        <taxon>Piscinibacter</taxon>
    </lineage>
</organism>
<dbReference type="EMBL" id="CP136336">
    <property type="protein sequence ID" value="WOB07785.1"/>
    <property type="molecule type" value="Genomic_DNA"/>
</dbReference>
<keyword evidence="1" id="KW-0472">Membrane</keyword>